<dbReference type="Pfam" id="PF01548">
    <property type="entry name" value="DEDD_Tnp_IS110"/>
    <property type="match status" value="1"/>
</dbReference>
<protein>
    <submittedName>
        <fullName evidence="3">IS110 family transposase</fullName>
    </submittedName>
</protein>
<proteinExistence type="predicted"/>
<gene>
    <name evidence="3" type="ORF">Q5761_02770</name>
</gene>
<evidence type="ECO:0000313" key="4">
    <source>
        <dbReference type="Proteomes" id="UP001304683"/>
    </source>
</evidence>
<dbReference type="PANTHER" id="PTHR33055">
    <property type="entry name" value="TRANSPOSASE FOR INSERTION SEQUENCE ELEMENT IS1111A"/>
    <property type="match status" value="1"/>
</dbReference>
<dbReference type="Proteomes" id="UP001304683">
    <property type="component" value="Chromosome"/>
</dbReference>
<evidence type="ECO:0000313" key="3">
    <source>
        <dbReference type="EMBL" id="WPD19611.1"/>
    </source>
</evidence>
<dbReference type="InterPro" id="IPR047650">
    <property type="entry name" value="Transpos_IS110"/>
</dbReference>
<evidence type="ECO:0000259" key="1">
    <source>
        <dbReference type="Pfam" id="PF01548"/>
    </source>
</evidence>
<reference evidence="3 4" key="1">
    <citation type="submission" date="2023-08" db="EMBL/GenBank/DDBJ databases">
        <title>Genome sequence of Thermaerobacter compostii strain Ins1, a spore-forming filamentous bacterium isolated from a deep geothermal reservoir.</title>
        <authorList>
            <person name="Bregnard D."/>
            <person name="Gonzalez D."/>
            <person name="Junier P."/>
        </authorList>
    </citation>
    <scope>NUCLEOTIDE SEQUENCE [LARGE SCALE GENOMIC DNA]</scope>
    <source>
        <strain evidence="3 4">Ins1</strain>
    </source>
</reference>
<feature type="domain" description="Transposase IS110-like N-terminal" evidence="1">
    <location>
        <begin position="20"/>
        <end position="176"/>
    </location>
</feature>
<evidence type="ECO:0000259" key="2">
    <source>
        <dbReference type="Pfam" id="PF02371"/>
    </source>
</evidence>
<organism evidence="3 4">
    <name type="scientific">Thermaerobacter composti</name>
    <dbReference type="NCBI Taxonomy" id="554949"/>
    <lineage>
        <taxon>Bacteria</taxon>
        <taxon>Bacillati</taxon>
        <taxon>Bacillota</taxon>
        <taxon>Clostridia</taxon>
        <taxon>Eubacteriales</taxon>
        <taxon>Clostridiales Family XVII. Incertae Sedis</taxon>
        <taxon>Thermaerobacter</taxon>
    </lineage>
</organism>
<dbReference type="InterPro" id="IPR002525">
    <property type="entry name" value="Transp_IS110-like_N"/>
</dbReference>
<dbReference type="InterPro" id="IPR003346">
    <property type="entry name" value="Transposase_20"/>
</dbReference>
<keyword evidence="4" id="KW-1185">Reference proteome</keyword>
<dbReference type="EMBL" id="CP132508">
    <property type="protein sequence ID" value="WPD19611.1"/>
    <property type="molecule type" value="Genomic_DNA"/>
</dbReference>
<feature type="domain" description="Transposase IS116/IS110/IS902 C-terminal" evidence="2">
    <location>
        <begin position="285"/>
        <end position="370"/>
    </location>
</feature>
<accession>A0ABZ0QQB1</accession>
<name>A0ABZ0QQB1_9FIRM</name>
<dbReference type="PANTHER" id="PTHR33055:SF3">
    <property type="entry name" value="PUTATIVE TRANSPOSASE FOR IS117-RELATED"/>
    <property type="match status" value="1"/>
</dbReference>
<dbReference type="Pfam" id="PF02371">
    <property type="entry name" value="Transposase_20"/>
    <property type="match status" value="1"/>
</dbReference>
<dbReference type="RefSeq" id="WP_318751115.1">
    <property type="nucleotide sequence ID" value="NZ_CP132508.1"/>
</dbReference>
<dbReference type="NCBIfam" id="NF033542">
    <property type="entry name" value="transpos_IS110"/>
    <property type="match status" value="1"/>
</dbReference>
<sequence>MPREESRTNATFGPRCQTRVGIDQGSQHHDVCLASEGQAPSYLRVPNDADGLQELLAAIRRREPDPAQVHVAIEGSGQGLFVAALLAAGFRVYPVNPKAVDRYRDRLSPAGSKDDRRDALVLAEILRTDRHRLQPLRLESDTLRQLRVAYSHHQTLVEERTRLLNQLTACLRAYYPRALELFADLGRPVAWTFLRAFPTPAHFARARRSRIEKLLRQHRYPGVAAKTAELLELARKPQLPADPATVALWARRMLFLVDQLEAVCRELEACHEQLETLVQAHPDGDLFRSMKGIGTVLAAGMITVFGEDRQAVPSVRPIQCRSGTAPVTVRSGKTVRVRFRHACNKQARNTVQLLAQQLVLHHDWAREIYQTHRDRGRHHHEALRIVAHHALRVLFAMWRDRQPYDPTRFEAARRQRQQPKAA</sequence>